<keyword evidence="2" id="KW-1185">Reference proteome</keyword>
<dbReference type="AlphaFoldDB" id="A0A480AME0"/>
<accession>A0A480AME0</accession>
<sequence length="64" mass="7038">METHPGSMHGLSHLSARIDWGAPTGIAHRCVWSDDWGAMTAAHPNVHLERRVARAKVPVAVNFQ</sequence>
<dbReference type="Proteomes" id="UP000301751">
    <property type="component" value="Unassembled WGS sequence"/>
</dbReference>
<name>A0A480AME0_9BURK</name>
<protein>
    <submittedName>
        <fullName evidence="1">Uncharacterized protein</fullName>
    </submittedName>
</protein>
<evidence type="ECO:0000313" key="2">
    <source>
        <dbReference type="Proteomes" id="UP000301751"/>
    </source>
</evidence>
<reference evidence="2" key="1">
    <citation type="submission" date="2019-03" db="EMBL/GenBank/DDBJ databases">
        <title>Aquabacterium pictum sp.nov., the first bacteriochlorophyll a-containing freshwater bacterium in the genus Aquabacterium of the class Betaproteobacteria.</title>
        <authorList>
            <person name="Hirose S."/>
            <person name="Tank M."/>
            <person name="Hara E."/>
            <person name="Tamaki H."/>
            <person name="Takaichi S."/>
            <person name="Haruta S."/>
            <person name="Hanada S."/>
        </authorList>
    </citation>
    <scope>NUCLEOTIDE SEQUENCE [LARGE SCALE GENOMIC DNA]</scope>
    <source>
        <strain evidence="2">W35</strain>
    </source>
</reference>
<gene>
    <name evidence="1" type="ORF">AQPW35_19200</name>
</gene>
<organism evidence="1 2">
    <name type="scientific">Pseudaquabacterium pictum</name>
    <dbReference type="NCBI Taxonomy" id="2315236"/>
    <lineage>
        <taxon>Bacteria</taxon>
        <taxon>Pseudomonadati</taxon>
        <taxon>Pseudomonadota</taxon>
        <taxon>Betaproteobacteria</taxon>
        <taxon>Burkholderiales</taxon>
        <taxon>Sphaerotilaceae</taxon>
        <taxon>Pseudaquabacterium</taxon>
    </lineage>
</organism>
<proteinExistence type="predicted"/>
<comment type="caution">
    <text evidence="1">The sequence shown here is derived from an EMBL/GenBank/DDBJ whole genome shotgun (WGS) entry which is preliminary data.</text>
</comment>
<dbReference type="EMBL" id="BJCL01000003">
    <property type="protein sequence ID" value="GCL62839.1"/>
    <property type="molecule type" value="Genomic_DNA"/>
</dbReference>
<evidence type="ECO:0000313" key="1">
    <source>
        <dbReference type="EMBL" id="GCL62839.1"/>
    </source>
</evidence>